<dbReference type="AlphaFoldDB" id="A0A2H3JXA3"/>
<feature type="region of interest" description="Disordered" evidence="1">
    <location>
        <begin position="62"/>
        <end position="124"/>
    </location>
</feature>
<evidence type="ECO:0000256" key="1">
    <source>
        <dbReference type="SAM" id="MobiDB-lite"/>
    </source>
</evidence>
<proteinExistence type="predicted"/>
<name>A0A2H3JXA3_WOLCO</name>
<evidence type="ECO:0000313" key="3">
    <source>
        <dbReference type="Proteomes" id="UP000218811"/>
    </source>
</evidence>
<organism evidence="2 3">
    <name type="scientific">Wolfiporia cocos (strain MD-104)</name>
    <name type="common">Brown rot fungus</name>
    <dbReference type="NCBI Taxonomy" id="742152"/>
    <lineage>
        <taxon>Eukaryota</taxon>
        <taxon>Fungi</taxon>
        <taxon>Dikarya</taxon>
        <taxon>Basidiomycota</taxon>
        <taxon>Agaricomycotina</taxon>
        <taxon>Agaricomycetes</taxon>
        <taxon>Polyporales</taxon>
        <taxon>Phaeolaceae</taxon>
        <taxon>Wolfiporia</taxon>
    </lineage>
</organism>
<protein>
    <submittedName>
        <fullName evidence="2">Uncharacterized protein</fullName>
    </submittedName>
</protein>
<gene>
    <name evidence="2" type="ORF">WOLCODRAFT_159417</name>
</gene>
<accession>A0A2H3JXA3</accession>
<dbReference type="EMBL" id="KB468167">
    <property type="protein sequence ID" value="PCH44613.1"/>
    <property type="molecule type" value="Genomic_DNA"/>
</dbReference>
<sequence>MSPDREGIRIRRIRSGTRCAVPKYSHFFPFTPPFLFARIHHLPLFTRIDMSKLPASSAALPIEHQLDHSRPTKVRRTSAVPLTEPPSHPQPTKTRTPHRKETSLNTVAPSATPRAKKRKYAQSRMPAQLPVTSDHVTTGRTLELRVIKLTSIPCPDSTDSRDRTSLLR</sequence>
<evidence type="ECO:0000313" key="2">
    <source>
        <dbReference type="EMBL" id="PCH44613.1"/>
    </source>
</evidence>
<dbReference type="Proteomes" id="UP000218811">
    <property type="component" value="Unassembled WGS sequence"/>
</dbReference>
<keyword evidence="3" id="KW-1185">Reference proteome</keyword>
<reference evidence="2 3" key="1">
    <citation type="journal article" date="2012" name="Science">
        <title>The Paleozoic origin of enzymatic lignin decomposition reconstructed from 31 fungal genomes.</title>
        <authorList>
            <person name="Floudas D."/>
            <person name="Binder M."/>
            <person name="Riley R."/>
            <person name="Barry K."/>
            <person name="Blanchette R.A."/>
            <person name="Henrissat B."/>
            <person name="Martinez A.T."/>
            <person name="Otillar R."/>
            <person name="Spatafora J.W."/>
            <person name="Yadav J.S."/>
            <person name="Aerts A."/>
            <person name="Benoit I."/>
            <person name="Boyd A."/>
            <person name="Carlson A."/>
            <person name="Copeland A."/>
            <person name="Coutinho P.M."/>
            <person name="de Vries R.P."/>
            <person name="Ferreira P."/>
            <person name="Findley K."/>
            <person name="Foster B."/>
            <person name="Gaskell J."/>
            <person name="Glotzer D."/>
            <person name="Gorecki P."/>
            <person name="Heitman J."/>
            <person name="Hesse C."/>
            <person name="Hori C."/>
            <person name="Igarashi K."/>
            <person name="Jurgens J.A."/>
            <person name="Kallen N."/>
            <person name="Kersten P."/>
            <person name="Kohler A."/>
            <person name="Kuees U."/>
            <person name="Kumar T.K.A."/>
            <person name="Kuo A."/>
            <person name="LaButti K."/>
            <person name="Larrondo L.F."/>
            <person name="Lindquist E."/>
            <person name="Ling A."/>
            <person name="Lombard V."/>
            <person name="Lucas S."/>
            <person name="Lundell T."/>
            <person name="Martin R."/>
            <person name="McLaughlin D.J."/>
            <person name="Morgenstern I."/>
            <person name="Morin E."/>
            <person name="Murat C."/>
            <person name="Nagy L.G."/>
            <person name="Nolan M."/>
            <person name="Ohm R.A."/>
            <person name="Patyshakuliyeva A."/>
            <person name="Rokas A."/>
            <person name="Ruiz-Duenas F.J."/>
            <person name="Sabat G."/>
            <person name="Salamov A."/>
            <person name="Samejima M."/>
            <person name="Schmutz J."/>
            <person name="Slot J.C."/>
            <person name="St John F."/>
            <person name="Stenlid J."/>
            <person name="Sun H."/>
            <person name="Sun S."/>
            <person name="Syed K."/>
            <person name="Tsang A."/>
            <person name="Wiebenga A."/>
            <person name="Young D."/>
            <person name="Pisabarro A."/>
            <person name="Eastwood D.C."/>
            <person name="Martin F."/>
            <person name="Cullen D."/>
            <person name="Grigoriev I.V."/>
            <person name="Hibbett D.S."/>
        </authorList>
    </citation>
    <scope>NUCLEOTIDE SEQUENCE [LARGE SCALE GENOMIC DNA]</scope>
    <source>
        <strain evidence="2 3">MD-104</strain>
    </source>
</reference>